<protein>
    <submittedName>
        <fullName evidence="7">Carbohydrate kinase</fullName>
    </submittedName>
</protein>
<comment type="caution">
    <text evidence="7">The sequence shown here is derived from an EMBL/GenBank/DDBJ whole genome shotgun (WGS) entry which is preliminary data.</text>
</comment>
<evidence type="ECO:0000259" key="5">
    <source>
        <dbReference type="Pfam" id="PF00370"/>
    </source>
</evidence>
<dbReference type="InterPro" id="IPR018483">
    <property type="entry name" value="Carb_kinase_FGGY_CS"/>
</dbReference>
<name>A0A317FHA2_9PROT</name>
<proteinExistence type="inferred from homology"/>
<dbReference type="InterPro" id="IPR000577">
    <property type="entry name" value="Carb_kinase_FGGY"/>
</dbReference>
<dbReference type="InterPro" id="IPR050406">
    <property type="entry name" value="FGGY_Carb_Kinase"/>
</dbReference>
<evidence type="ECO:0000256" key="2">
    <source>
        <dbReference type="ARBA" id="ARBA00022679"/>
    </source>
</evidence>
<dbReference type="OrthoDB" id="9805576at2"/>
<dbReference type="InterPro" id="IPR018484">
    <property type="entry name" value="FGGY_N"/>
</dbReference>
<accession>A0A317FHA2</accession>
<dbReference type="InterPro" id="IPR043129">
    <property type="entry name" value="ATPase_NBD"/>
</dbReference>
<dbReference type="PANTHER" id="PTHR43095">
    <property type="entry name" value="SUGAR KINASE"/>
    <property type="match status" value="1"/>
</dbReference>
<dbReference type="EMBL" id="QGNA01000001">
    <property type="protein sequence ID" value="PWS37963.1"/>
    <property type="molecule type" value="Genomic_DNA"/>
</dbReference>
<dbReference type="GO" id="GO:0016773">
    <property type="term" value="F:phosphotransferase activity, alcohol group as acceptor"/>
    <property type="evidence" value="ECO:0007669"/>
    <property type="project" value="InterPro"/>
</dbReference>
<dbReference type="Pfam" id="PF02782">
    <property type="entry name" value="FGGY_C"/>
    <property type="match status" value="1"/>
</dbReference>
<feature type="domain" description="Carbohydrate kinase FGGY C-terminal" evidence="6">
    <location>
        <begin position="283"/>
        <end position="438"/>
    </location>
</feature>
<dbReference type="Pfam" id="PF00370">
    <property type="entry name" value="FGGY_N"/>
    <property type="match status" value="1"/>
</dbReference>
<dbReference type="PIRSF" id="PIRSF000538">
    <property type="entry name" value="GlpK"/>
    <property type="match status" value="1"/>
</dbReference>
<dbReference type="InterPro" id="IPR018485">
    <property type="entry name" value="FGGY_C"/>
</dbReference>
<dbReference type="SUPFAM" id="SSF53067">
    <property type="entry name" value="Actin-like ATPase domain"/>
    <property type="match status" value="2"/>
</dbReference>
<dbReference type="RefSeq" id="WP_109868585.1">
    <property type="nucleotide sequence ID" value="NZ_QGNA01000001.1"/>
</dbReference>
<comment type="similarity">
    <text evidence="1 4">Belongs to the FGGY kinase family.</text>
</comment>
<gene>
    <name evidence="7" type="ORF">DFH01_01215</name>
</gene>
<dbReference type="Gene3D" id="3.30.420.40">
    <property type="match status" value="2"/>
</dbReference>
<dbReference type="GO" id="GO:0016301">
    <property type="term" value="F:kinase activity"/>
    <property type="evidence" value="ECO:0007669"/>
    <property type="project" value="UniProtKB-KW"/>
</dbReference>
<dbReference type="CDD" id="cd07804">
    <property type="entry name" value="ASKHA_NBD_FGGY_RrXK-like"/>
    <property type="match status" value="1"/>
</dbReference>
<keyword evidence="8" id="KW-1185">Reference proteome</keyword>
<sequence length="493" mass="51990">MILLGLDIGTTSTIGILVEANGRVLATASRPVALSSPKPGWAEEDPAEWWGNACAIIHELLAEAGVRAADVAAIGATGMVPALLLLDAEGRLIRPSIQQSDGRTAAEVEEIRSATDEGAFVRRTGNGINQQLVAPKLRWLAKHEPENFARIATMFGSYDFIAWKLSGALSLERNWALEAGFLDLGTGALADDLVALGGRPGALPPLRDAHEIVGRVTPGAAAATGLAAGTPVVAGCADHVASAFVAGIARPGDLLIKFGGAGDILLATDAPRPDPRLFLDFHLVPGLFLPNGCMASSGAVLNWIVREWGGGLDHAALDARAEAVPPGAEGLLLLPYFLGEKTPLHDPHARGTLVGLGLHHGLGHVWRAALEAVCFGFRHHLEVLRELGQPVTRIIASDGGAQSALWMRIAAGVLGQPVQLLHGHPGSCLGAAYVAGMAVGAFPDWNEMGRFVRPARVVQPDPAWVARYDALYPLWRETYERLKPLYPKLAATV</sequence>
<evidence type="ECO:0000256" key="4">
    <source>
        <dbReference type="RuleBase" id="RU003733"/>
    </source>
</evidence>
<dbReference type="AlphaFoldDB" id="A0A317FHA2"/>
<dbReference type="PANTHER" id="PTHR43095:SF5">
    <property type="entry name" value="XYLULOSE KINASE"/>
    <property type="match status" value="1"/>
</dbReference>
<evidence type="ECO:0000313" key="8">
    <source>
        <dbReference type="Proteomes" id="UP000245765"/>
    </source>
</evidence>
<keyword evidence="3 4" id="KW-0418">Kinase</keyword>
<evidence type="ECO:0000313" key="7">
    <source>
        <dbReference type="EMBL" id="PWS37963.1"/>
    </source>
</evidence>
<keyword evidence="2 4" id="KW-0808">Transferase</keyword>
<dbReference type="GO" id="GO:0005975">
    <property type="term" value="P:carbohydrate metabolic process"/>
    <property type="evidence" value="ECO:0007669"/>
    <property type="project" value="InterPro"/>
</dbReference>
<dbReference type="PROSITE" id="PS00445">
    <property type="entry name" value="FGGY_KINASES_2"/>
    <property type="match status" value="1"/>
</dbReference>
<reference evidence="8" key="1">
    <citation type="submission" date="2018-05" db="EMBL/GenBank/DDBJ databases">
        <authorList>
            <person name="Du Z."/>
            <person name="Wang X."/>
        </authorList>
    </citation>
    <scope>NUCLEOTIDE SEQUENCE [LARGE SCALE GENOMIC DNA]</scope>
    <source>
        <strain evidence="8">CQN31</strain>
    </source>
</reference>
<feature type="domain" description="Carbohydrate kinase FGGY N-terminal" evidence="5">
    <location>
        <begin position="3"/>
        <end position="244"/>
    </location>
</feature>
<organism evidence="7 8">
    <name type="scientific">Falsiroseomonas bella</name>
    <dbReference type="NCBI Taxonomy" id="2184016"/>
    <lineage>
        <taxon>Bacteria</taxon>
        <taxon>Pseudomonadati</taxon>
        <taxon>Pseudomonadota</taxon>
        <taxon>Alphaproteobacteria</taxon>
        <taxon>Acetobacterales</taxon>
        <taxon>Roseomonadaceae</taxon>
        <taxon>Falsiroseomonas</taxon>
    </lineage>
</organism>
<evidence type="ECO:0000259" key="6">
    <source>
        <dbReference type="Pfam" id="PF02782"/>
    </source>
</evidence>
<dbReference type="Proteomes" id="UP000245765">
    <property type="component" value="Unassembled WGS sequence"/>
</dbReference>
<evidence type="ECO:0000256" key="1">
    <source>
        <dbReference type="ARBA" id="ARBA00009156"/>
    </source>
</evidence>
<evidence type="ECO:0000256" key="3">
    <source>
        <dbReference type="ARBA" id="ARBA00022777"/>
    </source>
</evidence>